<dbReference type="Proteomes" id="UP001187531">
    <property type="component" value="Unassembled WGS sequence"/>
</dbReference>
<dbReference type="GO" id="GO:0007131">
    <property type="term" value="P:reciprocal meiotic recombination"/>
    <property type="evidence" value="ECO:0007669"/>
    <property type="project" value="TreeGrafter"/>
</dbReference>
<dbReference type="GO" id="GO:0070192">
    <property type="term" value="P:chromosome organization involved in meiotic cell cycle"/>
    <property type="evidence" value="ECO:0007669"/>
    <property type="project" value="TreeGrafter"/>
</dbReference>
<dbReference type="Gene3D" id="1.10.150.20">
    <property type="entry name" value="5' to 3' exonuclease, C-terminal subdomain"/>
    <property type="match status" value="1"/>
</dbReference>
<dbReference type="GO" id="GO:0140664">
    <property type="term" value="F:ATP-dependent DNA damage sensor activity"/>
    <property type="evidence" value="ECO:0007669"/>
    <property type="project" value="InterPro"/>
</dbReference>
<organism evidence="4 5">
    <name type="scientific">Artemia franciscana</name>
    <name type="common">Brine shrimp</name>
    <name type="synonym">Artemia sanfranciscana</name>
    <dbReference type="NCBI Taxonomy" id="6661"/>
    <lineage>
        <taxon>Eukaryota</taxon>
        <taxon>Metazoa</taxon>
        <taxon>Ecdysozoa</taxon>
        <taxon>Arthropoda</taxon>
        <taxon>Crustacea</taxon>
        <taxon>Branchiopoda</taxon>
        <taxon>Anostraca</taxon>
        <taxon>Artemiidae</taxon>
        <taxon>Artemia</taxon>
    </lineage>
</organism>
<keyword evidence="2" id="KW-0067">ATP-binding</keyword>
<gene>
    <name evidence="4" type="ORF">QYM36_015663</name>
</gene>
<accession>A0AA88HLT3</accession>
<dbReference type="FunFam" id="1.10.150.20:FF:000008">
    <property type="entry name" value="DNA repair protein RAD51 homolog"/>
    <property type="match status" value="1"/>
</dbReference>
<evidence type="ECO:0000313" key="4">
    <source>
        <dbReference type="EMBL" id="KAK2708046.1"/>
    </source>
</evidence>
<dbReference type="GO" id="GO:0005524">
    <property type="term" value="F:ATP binding"/>
    <property type="evidence" value="ECO:0007669"/>
    <property type="project" value="UniProtKB-KW"/>
</dbReference>
<comment type="caution">
    <text evidence="4">The sequence shown here is derived from an EMBL/GenBank/DDBJ whole genome shotgun (WGS) entry which is preliminary data.</text>
</comment>
<dbReference type="InterPro" id="IPR027417">
    <property type="entry name" value="P-loop_NTPase"/>
</dbReference>
<dbReference type="InterPro" id="IPR010995">
    <property type="entry name" value="DNA_repair_Rad51/TF_NusA_a-hlx"/>
</dbReference>
<evidence type="ECO:0000259" key="3">
    <source>
        <dbReference type="PROSITE" id="PS50162"/>
    </source>
</evidence>
<dbReference type="PANTHER" id="PTHR22942">
    <property type="entry name" value="RECA/RAD51/RADA DNA STRAND-PAIRING FAMILY MEMBER"/>
    <property type="match status" value="1"/>
</dbReference>
<dbReference type="InterPro" id="IPR020588">
    <property type="entry name" value="RecA_ATP-bd"/>
</dbReference>
<dbReference type="Pfam" id="PF14520">
    <property type="entry name" value="HHH_5"/>
    <property type="match status" value="1"/>
</dbReference>
<dbReference type="Gene3D" id="3.40.50.300">
    <property type="entry name" value="P-loop containing nucleotide triphosphate hydrolases"/>
    <property type="match status" value="1"/>
</dbReference>
<dbReference type="SUPFAM" id="SSF52540">
    <property type="entry name" value="P-loop containing nucleoside triphosphate hydrolases"/>
    <property type="match status" value="1"/>
</dbReference>
<dbReference type="AlphaFoldDB" id="A0AA88HLT3"/>
<dbReference type="GO" id="GO:0003690">
    <property type="term" value="F:double-stranded DNA binding"/>
    <property type="evidence" value="ECO:0007669"/>
    <property type="project" value="TreeGrafter"/>
</dbReference>
<dbReference type="InterPro" id="IPR013632">
    <property type="entry name" value="Rad51_C"/>
</dbReference>
<evidence type="ECO:0000313" key="5">
    <source>
        <dbReference type="Proteomes" id="UP001187531"/>
    </source>
</evidence>
<feature type="domain" description="RecA family profile 1" evidence="3">
    <location>
        <begin position="71"/>
        <end position="135"/>
    </location>
</feature>
<sequence length="135" mass="14789">MTGSSVTSADVKNLKEAGFFTVESVVFAPKKHLITIKGISEQKAEKICAKAAKLVPMGFTSGTDMLLKRSDLGLLKKGSEELYKLLGGGIETGFITELFVEFITGKTQLCHTLAVTCQRKMAKFETLLWSDLFYS</sequence>
<name>A0AA88HLT3_ARTSF</name>
<dbReference type="GO" id="GO:0000730">
    <property type="term" value="P:DNA recombinase assembly"/>
    <property type="evidence" value="ECO:0007669"/>
    <property type="project" value="TreeGrafter"/>
</dbReference>
<dbReference type="GO" id="GO:0000794">
    <property type="term" value="C:condensed nuclear chromosome"/>
    <property type="evidence" value="ECO:0007669"/>
    <property type="project" value="TreeGrafter"/>
</dbReference>
<protein>
    <recommendedName>
        <fullName evidence="3">RecA family profile 1 domain-containing protein</fullName>
    </recommendedName>
</protein>
<keyword evidence="5" id="KW-1185">Reference proteome</keyword>
<dbReference type="GO" id="GO:0006312">
    <property type="term" value="P:mitotic recombination"/>
    <property type="evidence" value="ECO:0007669"/>
    <property type="project" value="TreeGrafter"/>
</dbReference>
<dbReference type="GO" id="GO:0042148">
    <property type="term" value="P:DNA strand invasion"/>
    <property type="evidence" value="ECO:0007669"/>
    <property type="project" value="TreeGrafter"/>
</dbReference>
<dbReference type="GO" id="GO:0000150">
    <property type="term" value="F:DNA strand exchange activity"/>
    <property type="evidence" value="ECO:0007669"/>
    <property type="project" value="TreeGrafter"/>
</dbReference>
<dbReference type="PROSITE" id="PS50162">
    <property type="entry name" value="RECA_2"/>
    <property type="match status" value="1"/>
</dbReference>
<evidence type="ECO:0000256" key="1">
    <source>
        <dbReference type="ARBA" id="ARBA00022741"/>
    </source>
</evidence>
<dbReference type="PANTHER" id="PTHR22942:SF39">
    <property type="entry name" value="DNA REPAIR PROTEIN RAD51 HOMOLOG 1"/>
    <property type="match status" value="1"/>
</dbReference>
<keyword evidence="1" id="KW-0547">Nucleotide-binding</keyword>
<evidence type="ECO:0000256" key="2">
    <source>
        <dbReference type="ARBA" id="ARBA00022840"/>
    </source>
</evidence>
<dbReference type="EMBL" id="JAVRJZ010000019">
    <property type="protein sequence ID" value="KAK2708046.1"/>
    <property type="molecule type" value="Genomic_DNA"/>
</dbReference>
<reference evidence="4" key="1">
    <citation type="submission" date="2023-07" db="EMBL/GenBank/DDBJ databases">
        <title>Chromosome-level genome assembly of Artemia franciscana.</title>
        <authorList>
            <person name="Jo E."/>
        </authorList>
    </citation>
    <scope>NUCLEOTIDE SEQUENCE</scope>
    <source>
        <tissue evidence="4">Whole body</tissue>
    </source>
</reference>
<dbReference type="GO" id="GO:0003697">
    <property type="term" value="F:single-stranded DNA binding"/>
    <property type="evidence" value="ECO:0007669"/>
    <property type="project" value="TreeGrafter"/>
</dbReference>
<proteinExistence type="predicted"/>
<dbReference type="SUPFAM" id="SSF47794">
    <property type="entry name" value="Rad51 N-terminal domain-like"/>
    <property type="match status" value="1"/>
</dbReference>
<dbReference type="Pfam" id="PF08423">
    <property type="entry name" value="Rad51"/>
    <property type="match status" value="1"/>
</dbReference>